<accession>A0A811JT39</accession>
<evidence type="ECO:0000256" key="1">
    <source>
        <dbReference type="SAM" id="SignalP"/>
    </source>
</evidence>
<dbReference type="Proteomes" id="UP000614601">
    <property type="component" value="Unassembled WGS sequence"/>
</dbReference>
<dbReference type="Proteomes" id="UP000783686">
    <property type="component" value="Unassembled WGS sequence"/>
</dbReference>
<dbReference type="OrthoDB" id="5791451at2759"/>
<comment type="caution">
    <text evidence="2">The sequence shown here is derived from an EMBL/GenBank/DDBJ whole genome shotgun (WGS) entry which is preliminary data.</text>
</comment>
<dbReference type="AlphaFoldDB" id="A0A811JT39"/>
<dbReference type="EMBL" id="CAJFDH010000001">
    <property type="protein sequence ID" value="CAD5206462.1"/>
    <property type="molecule type" value="Genomic_DNA"/>
</dbReference>
<reference evidence="2" key="1">
    <citation type="submission" date="2020-09" db="EMBL/GenBank/DDBJ databases">
        <authorList>
            <person name="Kikuchi T."/>
        </authorList>
    </citation>
    <scope>NUCLEOTIDE SEQUENCE</scope>
    <source>
        <strain evidence="2">SH1</strain>
    </source>
</reference>
<feature type="chain" id="PRO_5044131596" evidence="1">
    <location>
        <begin position="24"/>
        <end position="332"/>
    </location>
</feature>
<evidence type="ECO:0000313" key="2">
    <source>
        <dbReference type="EMBL" id="CAD5206462.1"/>
    </source>
</evidence>
<keyword evidence="3" id="KW-1185">Reference proteome</keyword>
<evidence type="ECO:0000313" key="3">
    <source>
        <dbReference type="Proteomes" id="UP000614601"/>
    </source>
</evidence>
<feature type="signal peptide" evidence="1">
    <location>
        <begin position="1"/>
        <end position="23"/>
    </location>
</feature>
<proteinExistence type="predicted"/>
<organism evidence="2 3">
    <name type="scientific">Bursaphelenchus okinawaensis</name>
    <dbReference type="NCBI Taxonomy" id="465554"/>
    <lineage>
        <taxon>Eukaryota</taxon>
        <taxon>Metazoa</taxon>
        <taxon>Ecdysozoa</taxon>
        <taxon>Nematoda</taxon>
        <taxon>Chromadorea</taxon>
        <taxon>Rhabditida</taxon>
        <taxon>Tylenchina</taxon>
        <taxon>Tylenchomorpha</taxon>
        <taxon>Aphelenchoidea</taxon>
        <taxon>Aphelenchoididae</taxon>
        <taxon>Bursaphelenchus</taxon>
    </lineage>
</organism>
<dbReference type="EMBL" id="CAJFCW020000001">
    <property type="protein sequence ID" value="CAG9081870.1"/>
    <property type="molecule type" value="Genomic_DNA"/>
</dbReference>
<name>A0A811JT39_9BILA</name>
<gene>
    <name evidence="2" type="ORF">BOKJ2_LOCUS1146</name>
</gene>
<keyword evidence="1" id="KW-0732">Signal</keyword>
<protein>
    <submittedName>
        <fullName evidence="2">Uncharacterized protein</fullName>
    </submittedName>
</protein>
<sequence length="332" mass="37915">MRPQHKMFAFWTVMMTVPSLSLGSRQYLIYPFADSDKVETAYEAGVKARTAFAEEMVGQFDEMASMEVFANYFMSCSNVGADLQDILDKKIGDQAYDFNPAKIQKQKILQSAGFDVISSRLFTIPNKDIESTVNIACLKNELQLQCALGFMNDYDKIQEHINELKKTDGNLKVMFEEECKAPQNSPKLYSCVGQHVHVVRNQCSFLLNRYNYSRTSLNQKINTLADNSRSKVNAILMDYEQNMSEEDLILANNEISETLNRVKQLEDYKCKTFNQLKQCVVHHMTDYCGKGTGTVLDAVLSVGYLKRERDVQLQQQFEQLEVSPSRQCVSLV</sequence>